<evidence type="ECO:0000313" key="1">
    <source>
        <dbReference type="EMBL" id="NMH16665.1"/>
    </source>
</evidence>
<protein>
    <submittedName>
        <fullName evidence="1">Uncharacterized protein</fullName>
    </submittedName>
</protein>
<proteinExistence type="predicted"/>
<evidence type="ECO:0000313" key="2">
    <source>
        <dbReference type="Proteomes" id="UP000669605"/>
    </source>
</evidence>
<gene>
    <name evidence="1" type="ORF">GV368_06040</name>
</gene>
<name>A0ABX1QMZ5_9PROT</name>
<keyword evidence="2" id="KW-1185">Reference proteome</keyword>
<accession>A0ABX1QMZ5</accession>
<organism evidence="1 2">
    <name type="scientific">Tepidiphilus baoligensis</name>
    <dbReference type="NCBI Taxonomy" id="2698687"/>
    <lineage>
        <taxon>Bacteria</taxon>
        <taxon>Pseudomonadati</taxon>
        <taxon>Pseudomonadota</taxon>
        <taxon>Hydrogenophilia</taxon>
        <taxon>Hydrogenophilales</taxon>
        <taxon>Hydrogenophilaceae</taxon>
        <taxon>Tepidiphilus</taxon>
    </lineage>
</organism>
<sequence length="152" mass="17048">MSERTARPEREQGCPDGIETCVVHRLVRQGTPEPSEEESLRLVAVRILERNALRDYFDFATLAVRALQPFDRLYPLKNGESALQQLLVQLAHAIPYDAPENDAYWQNVKAACARMAVVLFDRVCDTYSAFRACSRGLGEADKKKPQPSVVGV</sequence>
<dbReference type="EMBL" id="JAAAUB010000007">
    <property type="protein sequence ID" value="NMH16665.1"/>
    <property type="molecule type" value="Genomic_DNA"/>
</dbReference>
<reference evidence="1 2" key="1">
    <citation type="journal article" date="2020" name="Curr. Microbiol.">
        <title>Tepidiphilus baoligensis sp. nov., a Novel Bacterium of the Family Hydrogenophilaceae Isolated from an Oil Reservoir.</title>
        <authorList>
            <person name="Zhang X."/>
            <person name="Wang G."/>
            <person name="Ma X."/>
            <person name="Yu J."/>
            <person name="You J."/>
            <person name="Xue Y."/>
            <person name="Ma Y."/>
        </authorList>
    </citation>
    <scope>NUCLEOTIDE SEQUENCE [LARGE SCALE GENOMIC DNA]</scope>
    <source>
        <strain evidence="1 2">B18-69</strain>
    </source>
</reference>
<dbReference type="Proteomes" id="UP000669605">
    <property type="component" value="Unassembled WGS sequence"/>
</dbReference>
<dbReference type="RefSeq" id="WP_142810691.1">
    <property type="nucleotide sequence ID" value="NZ_JAAAUB010000007.1"/>
</dbReference>
<comment type="caution">
    <text evidence="1">The sequence shown here is derived from an EMBL/GenBank/DDBJ whole genome shotgun (WGS) entry which is preliminary data.</text>
</comment>